<dbReference type="InterPro" id="IPR003409">
    <property type="entry name" value="MORN"/>
</dbReference>
<dbReference type="Proteomes" id="UP000673691">
    <property type="component" value="Unassembled WGS sequence"/>
</dbReference>
<proteinExistence type="predicted"/>
<keyword evidence="3" id="KW-0968">Cytoplasmic vesicle</keyword>
<protein>
    <recommendedName>
        <fullName evidence="4">MORN repeat-containing protein 3</fullName>
    </recommendedName>
</protein>
<evidence type="ECO:0000256" key="3">
    <source>
        <dbReference type="ARBA" id="ARBA00023329"/>
    </source>
</evidence>
<comment type="caution">
    <text evidence="7">The sequence shown here is derived from an EMBL/GenBank/DDBJ whole genome shotgun (WGS) entry which is preliminary data.</text>
</comment>
<accession>A0A8H7ZQD3</accession>
<evidence type="ECO:0000313" key="8">
    <source>
        <dbReference type="Proteomes" id="UP000673691"/>
    </source>
</evidence>
<evidence type="ECO:0000256" key="5">
    <source>
        <dbReference type="ARBA" id="ARBA00045851"/>
    </source>
</evidence>
<keyword evidence="8" id="KW-1185">Reference proteome</keyword>
<feature type="compositionally biased region" description="Basic and acidic residues" evidence="6">
    <location>
        <begin position="191"/>
        <end position="200"/>
    </location>
</feature>
<name>A0A8H7ZQD3_9FUNG</name>
<evidence type="ECO:0000256" key="2">
    <source>
        <dbReference type="ARBA" id="ARBA00022737"/>
    </source>
</evidence>
<keyword evidence="2" id="KW-0677">Repeat</keyword>
<dbReference type="AlphaFoldDB" id="A0A8H7ZQD3"/>
<comment type="subcellular location">
    <subcellularLocation>
        <location evidence="1">Cytoplasmic vesicle</location>
        <location evidence="1">Secretory vesicle</location>
        <location evidence="1">Acrosome</location>
    </subcellularLocation>
</comment>
<gene>
    <name evidence="7" type="ORF">BJ554DRAFT_2704</name>
</gene>
<dbReference type="SUPFAM" id="SSF82185">
    <property type="entry name" value="Histone H3 K4-specific methyltransferase SET7/9 N-terminal domain"/>
    <property type="match status" value="2"/>
</dbReference>
<evidence type="ECO:0000256" key="6">
    <source>
        <dbReference type="SAM" id="MobiDB-lite"/>
    </source>
</evidence>
<organism evidence="7 8">
    <name type="scientific">Olpidium bornovanus</name>
    <dbReference type="NCBI Taxonomy" id="278681"/>
    <lineage>
        <taxon>Eukaryota</taxon>
        <taxon>Fungi</taxon>
        <taxon>Fungi incertae sedis</taxon>
        <taxon>Olpidiomycota</taxon>
        <taxon>Olpidiomycotina</taxon>
        <taxon>Olpidiomycetes</taxon>
        <taxon>Olpidiales</taxon>
        <taxon>Olpidiaceae</taxon>
        <taxon>Olpidium</taxon>
    </lineage>
</organism>
<feature type="region of interest" description="Disordered" evidence="6">
    <location>
        <begin position="270"/>
        <end position="297"/>
    </location>
</feature>
<sequence>MAAVASNWAGCRSREPETETLSEAEHATTFPHPPFPPYSPARPRGRTDGLSVVFLEAFPNVSEDPVRGAANLCVRGNGQLGLSACLGEIASRAPVTGLRGPARIPLPDRPTDQSTDPERELATHETRRTGTSPSSHSPPPSPRPAGTVSDLVPKKKAPGRYQDDAGVPAIGFGRRTTRNVGRPSGGVVEPAWHERDRRSEKNGPHAMVYLINGDTYLGEWKANMKHGLAHAGKGTYTCARTGSVYEGEWVNGCREGYGTFSVRLIPPEDLEEGESSAPGSSRKSSTAGSFSSSTTSDKAGSLPACLANSKTASALSLLLSNRAPESPAAGSERVGGADDTIFATVKRRPSKTAYPLRKVYAGGWKGDKRCGFGTYYYADGSYYEGEWEDGVMKGWGTMHYSDGSRYDGEWFDEKRHGQGILLLREFTLVLAVPPSIGCYDHFSISTYPAMRTAPMLDRYEGMWLNDQKEGPGKFIYKVRRQAYDGEWVMGMPKCGMLVDLPPLPSKSPGVAACGVVCHLKEQQQPQNCVPAFISAEQAQKPANWLMLGGRRIRYPIPEVS</sequence>
<dbReference type="EMBL" id="JAEFCI010010275">
    <property type="protein sequence ID" value="KAG5457320.1"/>
    <property type="molecule type" value="Genomic_DNA"/>
</dbReference>
<reference evidence="7 8" key="1">
    <citation type="journal article" name="Sci. Rep.">
        <title>Genome-scale phylogenetic analyses confirm Olpidium as the closest living zoosporic fungus to the non-flagellated, terrestrial fungi.</title>
        <authorList>
            <person name="Chang Y."/>
            <person name="Rochon D."/>
            <person name="Sekimoto S."/>
            <person name="Wang Y."/>
            <person name="Chovatia M."/>
            <person name="Sandor L."/>
            <person name="Salamov A."/>
            <person name="Grigoriev I.V."/>
            <person name="Stajich J.E."/>
            <person name="Spatafora J.W."/>
        </authorList>
    </citation>
    <scope>NUCLEOTIDE SEQUENCE [LARGE SCALE GENOMIC DNA]</scope>
    <source>
        <strain evidence="7">S191</strain>
    </source>
</reference>
<comment type="function">
    <text evidence="5">Assembles a suppression complex (suppresome) by tethering SIRT1 and MDM2 to regulate composite modifications of p53/TP53. Confers both deacetylation-mediated functional inactivation, by SIRT1, and ubiquitination-dependent degradation, by MDM2, of p53/TP53, promoting a proliferative and cell survival behaviors. May play a role in the regulation of spermatogenesis.</text>
</comment>
<dbReference type="OrthoDB" id="294378at2759"/>
<dbReference type="SMART" id="SM00698">
    <property type="entry name" value="MORN"/>
    <property type="match status" value="6"/>
</dbReference>
<feature type="region of interest" description="Disordered" evidence="6">
    <location>
        <begin position="97"/>
        <end position="200"/>
    </location>
</feature>
<dbReference type="Gene3D" id="2.20.110.10">
    <property type="entry name" value="Histone H3 K4-specific methyltransferase SET7/9 N-terminal domain"/>
    <property type="match status" value="1"/>
</dbReference>
<evidence type="ECO:0000313" key="7">
    <source>
        <dbReference type="EMBL" id="KAG5457320.1"/>
    </source>
</evidence>
<feature type="compositionally biased region" description="Low complexity" evidence="6">
    <location>
        <begin position="279"/>
        <end position="297"/>
    </location>
</feature>
<dbReference type="GO" id="GO:0031410">
    <property type="term" value="C:cytoplasmic vesicle"/>
    <property type="evidence" value="ECO:0007669"/>
    <property type="project" value="UniProtKB-KW"/>
</dbReference>
<feature type="compositionally biased region" description="Pro residues" evidence="6">
    <location>
        <begin position="31"/>
        <end position="40"/>
    </location>
</feature>
<dbReference type="PANTHER" id="PTHR46511">
    <property type="entry name" value="MORN REPEAT-CONTAINING PROTEIN 3"/>
    <property type="match status" value="1"/>
</dbReference>
<feature type="region of interest" description="Disordered" evidence="6">
    <location>
        <begin position="1"/>
        <end position="44"/>
    </location>
</feature>
<evidence type="ECO:0000256" key="1">
    <source>
        <dbReference type="ARBA" id="ARBA00004218"/>
    </source>
</evidence>
<dbReference type="PANTHER" id="PTHR46511:SF1">
    <property type="entry name" value="MORN REPEAT-CONTAINING PROTEIN 3"/>
    <property type="match status" value="1"/>
</dbReference>
<evidence type="ECO:0000256" key="4">
    <source>
        <dbReference type="ARBA" id="ARBA00039854"/>
    </source>
</evidence>
<feature type="compositionally biased region" description="Basic and acidic residues" evidence="6">
    <location>
        <begin position="116"/>
        <end position="128"/>
    </location>
</feature>
<dbReference type="Pfam" id="PF02493">
    <property type="entry name" value="MORN"/>
    <property type="match status" value="7"/>
</dbReference>
<dbReference type="InterPro" id="IPR052472">
    <property type="entry name" value="MORN3"/>
</dbReference>